<reference evidence="3 4" key="1">
    <citation type="submission" date="2020-03" db="EMBL/GenBank/DDBJ databases">
        <title>Comparative genomics of Weissella paramesenteroides.</title>
        <authorList>
            <person name="Kant R."/>
            <person name="Takala T."/>
            <person name="Saris P."/>
        </authorList>
    </citation>
    <scope>NUCLEOTIDE SEQUENCE [LARGE SCALE GENOMIC DNA]</scope>
    <source>
        <strain evidence="3 4">SJ27-4</strain>
    </source>
</reference>
<evidence type="ECO:0000259" key="2">
    <source>
        <dbReference type="Pfam" id="PF03703"/>
    </source>
</evidence>
<evidence type="ECO:0000313" key="4">
    <source>
        <dbReference type="Proteomes" id="UP001215461"/>
    </source>
</evidence>
<dbReference type="EMBL" id="JAANXN010000002">
    <property type="protein sequence ID" value="MDF8370397.1"/>
    <property type="molecule type" value="Genomic_DNA"/>
</dbReference>
<dbReference type="RefSeq" id="WP_277361911.1">
    <property type="nucleotide sequence ID" value="NZ_JAANXN010000002.1"/>
</dbReference>
<protein>
    <submittedName>
        <fullName evidence="3">PH domain-containing protein</fullName>
    </submittedName>
</protein>
<dbReference type="Pfam" id="PF03703">
    <property type="entry name" value="bPH_2"/>
    <property type="match status" value="1"/>
</dbReference>
<evidence type="ECO:0000256" key="1">
    <source>
        <dbReference type="SAM" id="Phobius"/>
    </source>
</evidence>
<gene>
    <name evidence="3" type="ORF">G9403_01815</name>
</gene>
<dbReference type="PANTHER" id="PTHR34473">
    <property type="entry name" value="UPF0699 TRANSMEMBRANE PROTEIN YDBS"/>
    <property type="match status" value="1"/>
</dbReference>
<keyword evidence="1" id="KW-0472">Membrane</keyword>
<dbReference type="Proteomes" id="UP001215461">
    <property type="component" value="Unassembled WGS sequence"/>
</dbReference>
<name>A0ABD4XGV7_WEIPA</name>
<proteinExistence type="predicted"/>
<dbReference type="PANTHER" id="PTHR34473:SF2">
    <property type="entry name" value="UPF0699 TRANSMEMBRANE PROTEIN YDBT"/>
    <property type="match status" value="1"/>
</dbReference>
<dbReference type="InterPro" id="IPR005182">
    <property type="entry name" value="YdbS-like_PH"/>
</dbReference>
<organism evidence="3 4">
    <name type="scientific">Weissella paramesenteroides</name>
    <name type="common">Leuconostoc paramesenteroides</name>
    <dbReference type="NCBI Taxonomy" id="1249"/>
    <lineage>
        <taxon>Bacteria</taxon>
        <taxon>Bacillati</taxon>
        <taxon>Bacillota</taxon>
        <taxon>Bacilli</taxon>
        <taxon>Lactobacillales</taxon>
        <taxon>Lactobacillaceae</taxon>
        <taxon>Weissella</taxon>
    </lineage>
</organism>
<sequence length="155" mass="17524">MGQQLPEKIKTVWRLQATINLLIAVGIVIGVIVCHYFFAWPVWLIWVVATIGVIFSIVEFSLIPYRYQFWRYQISVHDVEITTGFFVRQTTAVPILRIQDVTLSAGPLLQLNKLQSVKIHTAAAVHEIGGVDLATATKLKNQIMDLAKEEDVYDS</sequence>
<evidence type="ECO:0000313" key="3">
    <source>
        <dbReference type="EMBL" id="MDF8370397.1"/>
    </source>
</evidence>
<keyword evidence="1" id="KW-1133">Transmembrane helix</keyword>
<feature type="transmembrane region" description="Helical" evidence="1">
    <location>
        <begin position="12"/>
        <end position="38"/>
    </location>
</feature>
<dbReference type="AlphaFoldDB" id="A0ABD4XGV7"/>
<feature type="transmembrane region" description="Helical" evidence="1">
    <location>
        <begin position="44"/>
        <end position="65"/>
    </location>
</feature>
<keyword evidence="1" id="KW-0812">Transmembrane</keyword>
<comment type="caution">
    <text evidence="3">The sequence shown here is derived from an EMBL/GenBank/DDBJ whole genome shotgun (WGS) entry which is preliminary data.</text>
</comment>
<feature type="domain" description="YdbS-like PH" evidence="2">
    <location>
        <begin position="67"/>
        <end position="143"/>
    </location>
</feature>
<accession>A0ABD4XGV7</accession>